<dbReference type="RefSeq" id="WP_308136250.1">
    <property type="nucleotide sequence ID" value="NZ_CP133197.1"/>
</dbReference>
<evidence type="ECO:0000313" key="1">
    <source>
        <dbReference type="EMBL" id="MDQ5770560.1"/>
    </source>
</evidence>
<evidence type="ECO:0000313" key="2">
    <source>
        <dbReference type="EMBL" id="WML85748.1"/>
    </source>
</evidence>
<evidence type="ECO:0008006" key="4">
    <source>
        <dbReference type="Google" id="ProtNLM"/>
    </source>
</evidence>
<name>A0AA51QW58_9GAMM</name>
<protein>
    <recommendedName>
        <fullName evidence="4">HNH nuclease domain-containing protein</fullName>
    </recommendedName>
</protein>
<proteinExistence type="predicted"/>
<sequence length="272" mass="31296">MRKVVITGTPPQDWLDDADRLTAQLQAASDEAARHVIIKANENLWRDNRIRNWLLQQFANKCWYTEAAESVSSIHVDHFRPKGRITNPDGSTESGYWWLSFNYKNYVIAGQLINVKKRDYFPICEGEYRARENCSEAQLRLEGAALIDPLTDQTRLISYERDDDGCIAVLAGGVDYSVERFMAEQTIDILGLNRLDRLNQKRGRIWDECLREINEYQGARDQGAKALVWLMKNMALSRLKDRVKYEAEFSSVAEACIRKKGSEPIIAAVFER</sequence>
<gene>
    <name evidence="1" type="ORF">RCC75_18675</name>
    <name evidence="2" type="ORF">RCG00_15755</name>
</gene>
<reference evidence="2 3" key="1">
    <citation type="submission" date="2023-08" db="EMBL/GenBank/DDBJ databases">
        <title>New molecular markers tilS and rpoB for phylogenetic and monitoring studies of the genus Thiothrix biodiversity.</title>
        <authorList>
            <person name="Ravin N.V."/>
            <person name="Smolyakov D."/>
            <person name="Markov N.D."/>
            <person name="Beletsky A.V."/>
            <person name="Mardanov A.V."/>
            <person name="Rudenko T.S."/>
            <person name="Grabovich M.Y."/>
        </authorList>
    </citation>
    <scope>NUCLEOTIDE SEQUENCE</scope>
    <source>
        <strain evidence="2">DNT52</strain>
        <strain evidence="1 3">H33</strain>
    </source>
</reference>
<keyword evidence="3" id="KW-1185">Reference proteome</keyword>
<accession>A0AA51QW58</accession>
<evidence type="ECO:0000313" key="3">
    <source>
        <dbReference type="Proteomes" id="UP001223336"/>
    </source>
</evidence>
<dbReference type="Proteomes" id="UP001229862">
    <property type="component" value="Chromosome"/>
</dbReference>
<dbReference type="EMBL" id="CP133217">
    <property type="protein sequence ID" value="WML85748.1"/>
    <property type="molecule type" value="Genomic_DNA"/>
</dbReference>
<dbReference type="AlphaFoldDB" id="A0AA51QW58"/>
<dbReference type="EMBL" id="JAVFKN010000033">
    <property type="protein sequence ID" value="MDQ5770560.1"/>
    <property type="molecule type" value="Genomic_DNA"/>
</dbReference>
<organism evidence="2">
    <name type="scientific">Thiothrix subterranea</name>
    <dbReference type="NCBI Taxonomy" id="2735563"/>
    <lineage>
        <taxon>Bacteria</taxon>
        <taxon>Pseudomonadati</taxon>
        <taxon>Pseudomonadota</taxon>
        <taxon>Gammaproteobacteria</taxon>
        <taxon>Thiotrichales</taxon>
        <taxon>Thiotrichaceae</taxon>
        <taxon>Thiothrix</taxon>
    </lineage>
</organism>
<dbReference type="Proteomes" id="UP001223336">
    <property type="component" value="Unassembled WGS sequence"/>
</dbReference>